<evidence type="ECO:0000256" key="1">
    <source>
        <dbReference type="SAM" id="Phobius"/>
    </source>
</evidence>
<dbReference type="Pfam" id="PF06961">
    <property type="entry name" value="DUF1294"/>
    <property type="match status" value="1"/>
</dbReference>
<dbReference type="Proteomes" id="UP000886886">
    <property type="component" value="Unassembled WGS sequence"/>
</dbReference>
<gene>
    <name evidence="2" type="ORF">IAB26_05855</name>
</gene>
<proteinExistence type="predicted"/>
<evidence type="ECO:0000313" key="2">
    <source>
        <dbReference type="EMBL" id="HIQ96066.1"/>
    </source>
</evidence>
<keyword evidence="1" id="KW-0472">Membrane</keyword>
<dbReference type="InterPro" id="IPR010718">
    <property type="entry name" value="DUF1294"/>
</dbReference>
<evidence type="ECO:0000313" key="3">
    <source>
        <dbReference type="Proteomes" id="UP000886886"/>
    </source>
</evidence>
<dbReference type="AlphaFoldDB" id="A0A9D1D032"/>
<accession>A0A9D1D032</accession>
<keyword evidence="1" id="KW-1133">Transmembrane helix</keyword>
<keyword evidence="1" id="KW-0812">Transmembrane</keyword>
<reference evidence="2" key="2">
    <citation type="journal article" date="2021" name="PeerJ">
        <title>Extensive microbial diversity within the chicken gut microbiome revealed by metagenomics and culture.</title>
        <authorList>
            <person name="Gilroy R."/>
            <person name="Ravi A."/>
            <person name="Getino M."/>
            <person name="Pursley I."/>
            <person name="Horton D.L."/>
            <person name="Alikhan N.F."/>
            <person name="Baker D."/>
            <person name="Gharbi K."/>
            <person name="Hall N."/>
            <person name="Watson M."/>
            <person name="Adriaenssens E.M."/>
            <person name="Foster-Nyarko E."/>
            <person name="Jarju S."/>
            <person name="Secka A."/>
            <person name="Antonio M."/>
            <person name="Oren A."/>
            <person name="Chaudhuri R.R."/>
            <person name="La Ragione R."/>
            <person name="Hildebrand F."/>
            <person name="Pallen M.J."/>
        </authorList>
    </citation>
    <scope>NUCLEOTIDE SEQUENCE</scope>
    <source>
        <strain evidence="2">ChiSjej3B21-11622</strain>
    </source>
</reference>
<protein>
    <submittedName>
        <fullName evidence="2">DUF1294 domain-containing protein</fullName>
    </submittedName>
</protein>
<feature type="transmembrane region" description="Helical" evidence="1">
    <location>
        <begin position="69"/>
        <end position="89"/>
    </location>
</feature>
<reference evidence="2" key="1">
    <citation type="submission" date="2020-10" db="EMBL/GenBank/DDBJ databases">
        <authorList>
            <person name="Gilroy R."/>
        </authorList>
    </citation>
    <scope>NUCLEOTIDE SEQUENCE</scope>
    <source>
        <strain evidence="2">ChiSjej3B21-11622</strain>
    </source>
</reference>
<feature type="transmembrane region" description="Helical" evidence="1">
    <location>
        <begin position="38"/>
        <end position="57"/>
    </location>
</feature>
<organism evidence="2 3">
    <name type="scientific">Candidatus Limivivens merdigallinarum</name>
    <dbReference type="NCBI Taxonomy" id="2840859"/>
    <lineage>
        <taxon>Bacteria</taxon>
        <taxon>Bacillati</taxon>
        <taxon>Bacillota</taxon>
        <taxon>Clostridia</taxon>
        <taxon>Lachnospirales</taxon>
        <taxon>Lachnospiraceae</taxon>
        <taxon>Lachnospiraceae incertae sedis</taxon>
        <taxon>Candidatus Limivivens</taxon>
    </lineage>
</organism>
<name>A0A9D1D032_9FIRM</name>
<sequence>MIYLLFGYLIILNLCGALAMRADKRRAKAGRWRIPEKTLFLLAILGGSLGCIYGMFHYRHKTQHLSFRIGMPVILFAQVSLAAFLSRFFF</sequence>
<dbReference type="EMBL" id="DVFT01000087">
    <property type="protein sequence ID" value="HIQ96066.1"/>
    <property type="molecule type" value="Genomic_DNA"/>
</dbReference>
<comment type="caution">
    <text evidence="2">The sequence shown here is derived from an EMBL/GenBank/DDBJ whole genome shotgun (WGS) entry which is preliminary data.</text>
</comment>